<dbReference type="Pfam" id="PF25597">
    <property type="entry name" value="SH3_retrovirus"/>
    <property type="match status" value="1"/>
</dbReference>
<name>A0A6L2LA85_TANCI</name>
<dbReference type="AlphaFoldDB" id="A0A6L2LA85"/>
<sequence>MQDMSKDELILAFDMDTEKCNTCILTKTTKKPFQTIKHETEVLELIHNDLVPNKKNRITPYELWTKRKPNLNYLRVWACRAVVRLPYPKLKTLGERGIEGIFVRYVDHSKAFRFFVIEPNESVSINSIIESRDAIFDKNRFSSGPRPSLRIQNGTKDIGGSVVPEEVTEEKEAINDEMDSIIGNNTRVLDDLPPGCKPLCYKWIFKRKLKVDGTTKKFKASTIRLLIAMASIHNLIIHQIDVKIAFLNVDLDEEVDMTKEFLSSRFSVKDMGEAYVILGIRIKYKSNGIEISQSHYIEKASKKQTCITSSIMESEFVALAVAGKEAEWLKNFLLEISLWSKPAAPISIRCDSAATLVKAYFHIYNGKSRHLGVRHSMIRELITNRVISIEFVRSQQNLDDHLTKRLARDLVIKSAKGMGLKSN</sequence>
<gene>
    <name evidence="2" type="ORF">Tci_029765</name>
</gene>
<feature type="domain" description="Retroviral polymerase SH3-like" evidence="1">
    <location>
        <begin position="79"/>
        <end position="143"/>
    </location>
</feature>
<dbReference type="InterPro" id="IPR057670">
    <property type="entry name" value="SH3_retrovirus"/>
</dbReference>
<dbReference type="EMBL" id="BKCJ010003893">
    <property type="protein sequence ID" value="GEU57787.1"/>
    <property type="molecule type" value="Genomic_DNA"/>
</dbReference>
<dbReference type="PANTHER" id="PTHR42648:SF30">
    <property type="entry name" value="RIBONUCLEASE H-LIKE DOMAIN, GAG-PRE-INTEGRASE DOMAIN PROTEIN-RELATED"/>
    <property type="match status" value="1"/>
</dbReference>
<evidence type="ECO:0000313" key="2">
    <source>
        <dbReference type="EMBL" id="GEU57787.1"/>
    </source>
</evidence>
<comment type="caution">
    <text evidence="2">The sequence shown here is derived from an EMBL/GenBank/DDBJ whole genome shotgun (WGS) entry which is preliminary data.</text>
</comment>
<organism evidence="2">
    <name type="scientific">Tanacetum cinerariifolium</name>
    <name type="common">Dalmatian daisy</name>
    <name type="synonym">Chrysanthemum cinerariifolium</name>
    <dbReference type="NCBI Taxonomy" id="118510"/>
    <lineage>
        <taxon>Eukaryota</taxon>
        <taxon>Viridiplantae</taxon>
        <taxon>Streptophyta</taxon>
        <taxon>Embryophyta</taxon>
        <taxon>Tracheophyta</taxon>
        <taxon>Spermatophyta</taxon>
        <taxon>Magnoliopsida</taxon>
        <taxon>eudicotyledons</taxon>
        <taxon>Gunneridae</taxon>
        <taxon>Pentapetalae</taxon>
        <taxon>asterids</taxon>
        <taxon>campanulids</taxon>
        <taxon>Asterales</taxon>
        <taxon>Asteraceae</taxon>
        <taxon>Asteroideae</taxon>
        <taxon>Anthemideae</taxon>
        <taxon>Anthemidinae</taxon>
        <taxon>Tanacetum</taxon>
    </lineage>
</organism>
<reference evidence="2" key="1">
    <citation type="journal article" date="2019" name="Sci. Rep.">
        <title>Draft genome of Tanacetum cinerariifolium, the natural source of mosquito coil.</title>
        <authorList>
            <person name="Yamashiro T."/>
            <person name="Shiraishi A."/>
            <person name="Satake H."/>
            <person name="Nakayama K."/>
        </authorList>
    </citation>
    <scope>NUCLEOTIDE SEQUENCE</scope>
</reference>
<protein>
    <submittedName>
        <fullName evidence="2">Zinc finger, CCHC-type</fullName>
    </submittedName>
</protein>
<evidence type="ECO:0000259" key="1">
    <source>
        <dbReference type="Pfam" id="PF25597"/>
    </source>
</evidence>
<dbReference type="CDD" id="cd09272">
    <property type="entry name" value="RNase_HI_RT_Ty1"/>
    <property type="match status" value="1"/>
</dbReference>
<accession>A0A6L2LA85</accession>
<proteinExistence type="predicted"/>
<dbReference type="PANTHER" id="PTHR42648">
    <property type="entry name" value="TRANSPOSASE, PUTATIVE-RELATED"/>
    <property type="match status" value="1"/>
</dbReference>
<dbReference type="InterPro" id="IPR039537">
    <property type="entry name" value="Retrotran_Ty1/copia-like"/>
</dbReference>